<feature type="compositionally biased region" description="Acidic residues" evidence="1">
    <location>
        <begin position="289"/>
        <end position="301"/>
    </location>
</feature>
<sequence length="395" mass="44106">MDETGIQTVPEKLPKIVSDQGQNEVAKNVSAEQGQTVTVICCLNANGGYMPPYFIFKRKRENPLLIKNGPIGCKMAVTDKGLPRHTSHKTQPLDRVFFKPLKIYYNQVTDSWQSSHPGQPSVLPQAPTSVLDRSPEEDFIQEPILDFGNDNCDSALDFPVPGPSRLPDPVLSTMSPGPVSTSPLVSVVSPADILPLPKATRRKRSGRSLKSTLLTSSPHKKALRDKKLRAERLVEEKEDRKIKNAMKRKDKLMMAAKQKKKPRRGLQFDSDDSSQSQSISSGTSVYNESESDSDQNMEESSEWMVPPKRCIGEFCAVRYEEKLFPGVITGASKTHATVSSMVKAGKLWKWPDRPDILDYEWGSVVSSIKESKKKSAQLEMFIQSVNWIGFTHNCQ</sequence>
<organism evidence="2 3">
    <name type="scientific">Iphiclides podalirius</name>
    <name type="common">scarce swallowtail</name>
    <dbReference type="NCBI Taxonomy" id="110791"/>
    <lineage>
        <taxon>Eukaryota</taxon>
        <taxon>Metazoa</taxon>
        <taxon>Ecdysozoa</taxon>
        <taxon>Arthropoda</taxon>
        <taxon>Hexapoda</taxon>
        <taxon>Insecta</taxon>
        <taxon>Pterygota</taxon>
        <taxon>Neoptera</taxon>
        <taxon>Endopterygota</taxon>
        <taxon>Lepidoptera</taxon>
        <taxon>Glossata</taxon>
        <taxon>Ditrysia</taxon>
        <taxon>Papilionoidea</taxon>
        <taxon>Papilionidae</taxon>
        <taxon>Papilioninae</taxon>
        <taxon>Iphiclides</taxon>
    </lineage>
</organism>
<reference evidence="2" key="1">
    <citation type="submission" date="2022-03" db="EMBL/GenBank/DDBJ databases">
        <authorList>
            <person name="Martin H S."/>
        </authorList>
    </citation>
    <scope>NUCLEOTIDE SEQUENCE</scope>
</reference>
<evidence type="ECO:0000313" key="3">
    <source>
        <dbReference type="Proteomes" id="UP000837857"/>
    </source>
</evidence>
<evidence type="ECO:0000256" key="1">
    <source>
        <dbReference type="SAM" id="MobiDB-lite"/>
    </source>
</evidence>
<keyword evidence="3" id="KW-1185">Reference proteome</keyword>
<feature type="compositionally biased region" description="Basic and acidic residues" evidence="1">
    <location>
        <begin position="228"/>
        <end position="242"/>
    </location>
</feature>
<feature type="compositionally biased region" description="Polar residues" evidence="1">
    <location>
        <begin position="208"/>
        <end position="217"/>
    </location>
</feature>
<gene>
    <name evidence="2" type="ORF">IPOD504_LOCUS12103</name>
</gene>
<proteinExistence type="predicted"/>
<feature type="region of interest" description="Disordered" evidence="1">
    <location>
        <begin position="196"/>
        <end position="302"/>
    </location>
</feature>
<dbReference type="EMBL" id="OW152841">
    <property type="protein sequence ID" value="CAH2062580.1"/>
    <property type="molecule type" value="Genomic_DNA"/>
</dbReference>
<feature type="non-terminal residue" evidence="2">
    <location>
        <position position="395"/>
    </location>
</feature>
<protein>
    <recommendedName>
        <fullName evidence="4">Transposase</fullName>
    </recommendedName>
</protein>
<dbReference type="Proteomes" id="UP000837857">
    <property type="component" value="Chromosome 29"/>
</dbReference>
<accession>A0ABN8IT77</accession>
<name>A0ABN8IT77_9NEOP</name>
<evidence type="ECO:0008006" key="4">
    <source>
        <dbReference type="Google" id="ProtNLM"/>
    </source>
</evidence>
<evidence type="ECO:0000313" key="2">
    <source>
        <dbReference type="EMBL" id="CAH2062580.1"/>
    </source>
</evidence>
<feature type="compositionally biased region" description="Basic residues" evidence="1">
    <location>
        <begin position="218"/>
        <end position="227"/>
    </location>
</feature>